<evidence type="ECO:0000313" key="2">
    <source>
        <dbReference type="Proteomes" id="UP001160334"/>
    </source>
</evidence>
<protein>
    <submittedName>
        <fullName evidence="1">Uncharacterized protein</fullName>
    </submittedName>
</protein>
<reference evidence="1 2" key="1">
    <citation type="submission" date="2023-04" db="EMBL/GenBank/DDBJ databases">
        <title>Forest soil microbial communities from Buena Vista Peninsula, Colon Province, Panama.</title>
        <authorList>
            <person name="Bouskill N."/>
        </authorList>
    </citation>
    <scope>NUCLEOTIDE SEQUENCE [LARGE SCALE GENOMIC DNA]</scope>
    <source>
        <strain evidence="1 2">CFH S0262</strain>
    </source>
</reference>
<comment type="caution">
    <text evidence="1">The sequence shown here is derived from an EMBL/GenBank/DDBJ whole genome shotgun (WGS) entry which is preliminary data.</text>
</comment>
<name>A0ABT6MHI2_9NOCA</name>
<organism evidence="1 2">
    <name type="scientific">Prescottella agglutinans</name>
    <dbReference type="NCBI Taxonomy" id="1644129"/>
    <lineage>
        <taxon>Bacteria</taxon>
        <taxon>Bacillati</taxon>
        <taxon>Actinomycetota</taxon>
        <taxon>Actinomycetes</taxon>
        <taxon>Mycobacteriales</taxon>
        <taxon>Nocardiaceae</taxon>
        <taxon>Prescottella</taxon>
    </lineage>
</organism>
<keyword evidence="2" id="KW-1185">Reference proteome</keyword>
<dbReference type="Proteomes" id="UP001160334">
    <property type="component" value="Unassembled WGS sequence"/>
</dbReference>
<accession>A0ABT6MHI2</accession>
<gene>
    <name evidence="1" type="ORF">M2280_005034</name>
</gene>
<evidence type="ECO:0000313" key="1">
    <source>
        <dbReference type="EMBL" id="MDH6283783.1"/>
    </source>
</evidence>
<proteinExistence type="predicted"/>
<dbReference type="EMBL" id="JARXVC010000016">
    <property type="protein sequence ID" value="MDH6283783.1"/>
    <property type="molecule type" value="Genomic_DNA"/>
</dbReference>
<sequence>MHATEMTTTKRNLPIPAVGDLSAAGLAKAGIDKSFTIVTPD</sequence>